<evidence type="ECO:0000313" key="4">
    <source>
        <dbReference type="Proteomes" id="UP000036403"/>
    </source>
</evidence>
<dbReference type="Proteomes" id="UP000036403">
    <property type="component" value="Unassembled WGS sequence"/>
</dbReference>
<accession>A0A0J7KIA5</accession>
<dbReference type="AlphaFoldDB" id="A0A0J7KIA5"/>
<evidence type="ECO:0000256" key="2">
    <source>
        <dbReference type="SAM" id="MobiDB-lite"/>
    </source>
</evidence>
<organism evidence="3 4">
    <name type="scientific">Lasius niger</name>
    <name type="common">Black garden ant</name>
    <dbReference type="NCBI Taxonomy" id="67767"/>
    <lineage>
        <taxon>Eukaryota</taxon>
        <taxon>Metazoa</taxon>
        <taxon>Ecdysozoa</taxon>
        <taxon>Arthropoda</taxon>
        <taxon>Hexapoda</taxon>
        <taxon>Insecta</taxon>
        <taxon>Pterygota</taxon>
        <taxon>Neoptera</taxon>
        <taxon>Endopterygota</taxon>
        <taxon>Hymenoptera</taxon>
        <taxon>Apocrita</taxon>
        <taxon>Aculeata</taxon>
        <taxon>Formicoidea</taxon>
        <taxon>Formicidae</taxon>
        <taxon>Formicinae</taxon>
        <taxon>Lasius</taxon>
        <taxon>Lasius</taxon>
    </lineage>
</organism>
<keyword evidence="1" id="KW-0175">Coiled coil</keyword>
<evidence type="ECO:0000313" key="3">
    <source>
        <dbReference type="EMBL" id="KMQ89974.1"/>
    </source>
</evidence>
<feature type="coiled-coil region" evidence="1">
    <location>
        <begin position="670"/>
        <end position="725"/>
    </location>
</feature>
<feature type="compositionally biased region" description="Polar residues" evidence="2">
    <location>
        <begin position="449"/>
        <end position="460"/>
    </location>
</feature>
<feature type="compositionally biased region" description="Low complexity" evidence="2">
    <location>
        <begin position="322"/>
        <end position="331"/>
    </location>
</feature>
<dbReference type="EMBL" id="LBMM01007162">
    <property type="protein sequence ID" value="KMQ89974.1"/>
    <property type="molecule type" value="Genomic_DNA"/>
</dbReference>
<proteinExistence type="predicted"/>
<evidence type="ECO:0000256" key="1">
    <source>
        <dbReference type="SAM" id="Coils"/>
    </source>
</evidence>
<name>A0A0J7KIA5_LASNI</name>
<feature type="compositionally biased region" description="Basic residues" evidence="2">
    <location>
        <begin position="466"/>
        <end position="478"/>
    </location>
</feature>
<dbReference type="PaxDb" id="67767-A0A0J7KIA5"/>
<feature type="compositionally biased region" description="Polar residues" evidence="2">
    <location>
        <begin position="492"/>
        <end position="510"/>
    </location>
</feature>
<sequence>MVGLVSACTIDQLLVASMYRHTVYNDLPAQGNSEVPGFGAGRVIVPVPLASSSSVGLYDESANRLPSGLNPTVPANDTMILSPISSRTITMRDHFYQELQGNSFSAVRENALDILASLGSDSRIVHNQDVYSAILAAMEHVDYLFSFADKMRHGKNYLLSRLRSQERQSIVHIHGPNSSDFVLSQGPHISGRMFCSPTERFSASDLTALNFPSRALPDRFSPSVLRGDDLEQARINLSRLGTTLGPPSLNRRGTEQTEDQILIERIEQIQERIDCINSEIATKNASLQLMDAAAGHVLEDLVSNDNLEIDQRVGRARRRGGASRPRGGPPRTRSPKYNDNMAMDNDTEITLPPQGIRTPSGRRENPTVPGALPSSSDAGPTVEEEPDPKDPLHLIFVDCTSMLEDESRVPPQVSLLPKTQGDLAMTSTPSRVTRSSKRKAKKTSPDAITPSSEEIATTTGRVPKIVLRKVKDRSRKKEPRVVESEEDPNTALEDTSSVGMSTESDTSEQQKTGKKRATKTISEEDSNIEYTGTEFVDPEYTNKLRSSGTKAGRESTKNLAKSPSQDLDRRVANRRKKKDSFRIWSAAEDGEDDDTEFCPEDLKIMGATAIGAIGIDCLKTTEFERKNSPNINGAISGIMKRKIRRAADVINTLVFKAESKGDPTHLRIRNRELEAEVERLRLEEVLRKREMEDMRAIVADLKKEVYELKGRLDDAQEDARKARESYRITRRIMKRGSDCNSKVDVNVPPFLPLLLPLSL</sequence>
<feature type="region of interest" description="Disordered" evidence="2">
    <location>
        <begin position="312"/>
        <end position="392"/>
    </location>
</feature>
<comment type="caution">
    <text evidence="3">The sequence shown here is derived from an EMBL/GenBank/DDBJ whole genome shotgun (WGS) entry which is preliminary data.</text>
</comment>
<keyword evidence="4" id="KW-1185">Reference proteome</keyword>
<reference evidence="3 4" key="1">
    <citation type="submission" date="2015-04" db="EMBL/GenBank/DDBJ databases">
        <title>Lasius niger genome sequencing.</title>
        <authorList>
            <person name="Konorov E.A."/>
            <person name="Nikitin M.A."/>
            <person name="Kirill M.V."/>
            <person name="Chang P."/>
        </authorList>
    </citation>
    <scope>NUCLEOTIDE SEQUENCE [LARGE SCALE GENOMIC DNA]</scope>
    <source>
        <tissue evidence="3">Whole</tissue>
    </source>
</reference>
<protein>
    <submittedName>
        <fullName evidence="3">Grip domain-containing protein rud3</fullName>
    </submittedName>
</protein>
<feature type="region of interest" description="Disordered" evidence="2">
    <location>
        <begin position="405"/>
        <end position="568"/>
    </location>
</feature>
<gene>
    <name evidence="3" type="ORF">RF55_10320</name>
</gene>